<gene>
    <name evidence="1" type="ORF">BV98_000002</name>
</gene>
<dbReference type="AlphaFoldDB" id="A0A086PED7"/>
<evidence type="ECO:0000313" key="2">
    <source>
        <dbReference type="Proteomes" id="UP000024284"/>
    </source>
</evidence>
<keyword evidence="2" id="KW-1185">Reference proteome</keyword>
<accession>A0A086PED7</accession>
<name>A0A086PED7_SPHHM</name>
<organism evidence="1 2">
    <name type="scientific">Sphingobium herbicidovorans (strain ATCC 700291 / DSM 11019 / CCUG 56400 / KCTC 2939 / LMG 18315 / NBRC 16415 / MH)</name>
    <name type="common">Sphingomonas herbicidovorans</name>
    <dbReference type="NCBI Taxonomy" id="1219045"/>
    <lineage>
        <taxon>Bacteria</taxon>
        <taxon>Pseudomonadati</taxon>
        <taxon>Pseudomonadota</taxon>
        <taxon>Alphaproteobacteria</taxon>
        <taxon>Sphingomonadales</taxon>
        <taxon>Sphingomonadaceae</taxon>
        <taxon>Sphingobium</taxon>
    </lineage>
</organism>
<sequence>MRDFVCNREPLPPDAVMAIYSDDKAPGPIRPDLARLSRRQSSRFDRQPECASNALEVDRRAPLKAFNQRPNTRAKLTPLRAFWNDLYH</sequence>
<dbReference type="Proteomes" id="UP000024284">
    <property type="component" value="Unassembled WGS sequence"/>
</dbReference>
<proteinExistence type="predicted"/>
<protein>
    <submittedName>
        <fullName evidence="1">Uncharacterized protein</fullName>
    </submittedName>
</protein>
<evidence type="ECO:0000313" key="1">
    <source>
        <dbReference type="EMBL" id="KFG91755.1"/>
    </source>
</evidence>
<dbReference type="STRING" id="76947.GCA_002080435_01020"/>
<comment type="caution">
    <text evidence="1">The sequence shown here is derived from an EMBL/GenBank/DDBJ whole genome shotgun (WGS) entry which is preliminary data.</text>
</comment>
<reference evidence="1" key="1">
    <citation type="submission" date="2014-08" db="EMBL/GenBank/DDBJ databases">
        <title>Draft genome sequences of Sphingobium herbicidovorans.</title>
        <authorList>
            <person name="Gan H.M."/>
            <person name="Gan H.Y."/>
            <person name="Savka M.A."/>
        </authorList>
    </citation>
    <scope>NUCLEOTIDE SEQUENCE [LARGE SCALE GENOMIC DNA]</scope>
    <source>
        <strain evidence="1">NBRC 16415</strain>
    </source>
</reference>
<dbReference type="EMBL" id="JFZA02000001">
    <property type="protein sequence ID" value="KFG91755.1"/>
    <property type="molecule type" value="Genomic_DNA"/>
</dbReference>